<organism evidence="1 3">
    <name type="scientific">Carya illinoinensis</name>
    <name type="common">Pecan</name>
    <dbReference type="NCBI Taxonomy" id="32201"/>
    <lineage>
        <taxon>Eukaryota</taxon>
        <taxon>Viridiplantae</taxon>
        <taxon>Streptophyta</taxon>
        <taxon>Embryophyta</taxon>
        <taxon>Tracheophyta</taxon>
        <taxon>Spermatophyta</taxon>
        <taxon>Magnoliopsida</taxon>
        <taxon>eudicotyledons</taxon>
        <taxon>Gunneridae</taxon>
        <taxon>Pentapetalae</taxon>
        <taxon>rosids</taxon>
        <taxon>fabids</taxon>
        <taxon>Fagales</taxon>
        <taxon>Juglandaceae</taxon>
        <taxon>Carya</taxon>
    </lineage>
</organism>
<protein>
    <submittedName>
        <fullName evidence="1">Uncharacterized protein</fullName>
    </submittedName>
</protein>
<reference evidence="2" key="2">
    <citation type="submission" date="2021-01" db="EMBL/GenBank/DDBJ databases">
        <authorList>
            <person name="Lovell J.T."/>
            <person name="Bentley N."/>
            <person name="Bhattarai G."/>
            <person name="Jenkins J.W."/>
            <person name="Sreedasyam A."/>
            <person name="Alarcon Y."/>
            <person name="Bock C."/>
            <person name="Boston L."/>
            <person name="Carlson J."/>
            <person name="Cervantes K."/>
            <person name="Clermont K."/>
            <person name="Krom N."/>
            <person name="Kubenka K."/>
            <person name="Mamidi S."/>
            <person name="Mattison C."/>
            <person name="Monteros M."/>
            <person name="Pisani C."/>
            <person name="Plott C."/>
            <person name="Rajasekar S."/>
            <person name="Rhein H.S."/>
            <person name="Rohla C."/>
            <person name="Song M."/>
            <person name="Hilaire R.S."/>
            <person name="Shu S."/>
            <person name="Wells L."/>
            <person name="Wang X."/>
            <person name="Webber J."/>
            <person name="Heerema R.J."/>
            <person name="Klein P."/>
            <person name="Conner P."/>
            <person name="Grauke L."/>
            <person name="Grimwood J."/>
            <person name="Schmutz J."/>
            <person name="Randall J.J."/>
        </authorList>
    </citation>
    <scope>NUCLEOTIDE SEQUENCE</scope>
    <source>
        <tissue evidence="2">Leaf</tissue>
    </source>
</reference>
<dbReference type="EMBL" id="CM031830">
    <property type="protein sequence ID" value="KAG6710154.1"/>
    <property type="molecule type" value="Genomic_DNA"/>
</dbReference>
<sequence length="85" mass="9923">MAWRSRSLSRSLLTTIRSLSRRSSLPLFHLRSPPLAPSTRPDVRSPFYHSATCWLRPRLTSYLSVNVRAFCEMSHGTFRRTCQDR</sequence>
<name>A0A8T1QCU9_CARIL</name>
<gene>
    <name evidence="1" type="ORF">CIPAW_06G168600</name>
    <name evidence="2" type="ORF">I3842_06G169600</name>
</gene>
<comment type="caution">
    <text evidence="1">The sequence shown here is derived from an EMBL/GenBank/DDBJ whole genome shotgun (WGS) entry which is preliminary data.</text>
</comment>
<keyword evidence="3" id="KW-1185">Reference proteome</keyword>
<accession>A0A8T1QCU9</accession>
<dbReference type="Proteomes" id="UP000811609">
    <property type="component" value="Chromosome 6"/>
</dbReference>
<dbReference type="EMBL" id="CM031814">
    <property type="protein sequence ID" value="KAG6652211.1"/>
    <property type="molecule type" value="Genomic_DNA"/>
</dbReference>
<dbReference type="AlphaFoldDB" id="A0A8T1QCU9"/>
<dbReference type="Proteomes" id="UP000811246">
    <property type="component" value="Chromosome 6"/>
</dbReference>
<proteinExistence type="predicted"/>
<evidence type="ECO:0000313" key="2">
    <source>
        <dbReference type="EMBL" id="KAG6710154.1"/>
    </source>
</evidence>
<evidence type="ECO:0000313" key="3">
    <source>
        <dbReference type="Proteomes" id="UP000811609"/>
    </source>
</evidence>
<reference evidence="1" key="1">
    <citation type="submission" date="2020-12" db="EMBL/GenBank/DDBJ databases">
        <title>WGS assembly of Carya illinoinensis cv. Pawnee.</title>
        <authorList>
            <person name="Platts A."/>
            <person name="Shu S."/>
            <person name="Wright S."/>
            <person name="Barry K."/>
            <person name="Edger P."/>
            <person name="Pires J.C."/>
            <person name="Schmutz J."/>
        </authorList>
    </citation>
    <scope>NUCLEOTIDE SEQUENCE</scope>
    <source>
        <tissue evidence="1">Leaf</tissue>
    </source>
</reference>
<evidence type="ECO:0000313" key="1">
    <source>
        <dbReference type="EMBL" id="KAG6652211.1"/>
    </source>
</evidence>